<keyword evidence="6" id="KW-0344">Guanine-nucleotide releasing factor</keyword>
<feature type="region of interest" description="Disordered" evidence="9">
    <location>
        <begin position="628"/>
        <end position="725"/>
    </location>
</feature>
<feature type="region of interest" description="Disordered" evidence="9">
    <location>
        <begin position="1"/>
        <end position="51"/>
    </location>
</feature>
<dbReference type="PROSITE" id="PS00741">
    <property type="entry name" value="DH_1"/>
    <property type="match status" value="1"/>
</dbReference>
<dbReference type="InterPro" id="IPR001478">
    <property type="entry name" value="PDZ"/>
</dbReference>
<protein>
    <submittedName>
        <fullName evidence="12">Rho guanine nucleotide exchange factor 11</fullName>
    </submittedName>
</protein>
<feature type="region of interest" description="Disordered" evidence="9">
    <location>
        <begin position="138"/>
        <end position="193"/>
    </location>
</feature>
<evidence type="ECO:0000256" key="8">
    <source>
        <dbReference type="ARBA" id="ARBA00023136"/>
    </source>
</evidence>
<feature type="region of interest" description="Disordered" evidence="9">
    <location>
        <begin position="269"/>
        <end position="323"/>
    </location>
</feature>
<organism evidence="12 13">
    <name type="scientific">Anabarilius grahami</name>
    <name type="common">Kanglang fish</name>
    <name type="synonym">Barilius grahami</name>
    <dbReference type="NCBI Taxonomy" id="495550"/>
    <lineage>
        <taxon>Eukaryota</taxon>
        <taxon>Metazoa</taxon>
        <taxon>Chordata</taxon>
        <taxon>Craniata</taxon>
        <taxon>Vertebrata</taxon>
        <taxon>Euteleostomi</taxon>
        <taxon>Actinopterygii</taxon>
        <taxon>Neopterygii</taxon>
        <taxon>Teleostei</taxon>
        <taxon>Ostariophysi</taxon>
        <taxon>Cypriniformes</taxon>
        <taxon>Xenocyprididae</taxon>
        <taxon>Xenocypridinae</taxon>
        <taxon>Xenocypridinae incertae sedis</taxon>
        <taxon>Anabarilius</taxon>
    </lineage>
</organism>
<dbReference type="InterPro" id="IPR035899">
    <property type="entry name" value="DBL_dom_sf"/>
</dbReference>
<dbReference type="GO" id="GO:0005737">
    <property type="term" value="C:cytoplasm"/>
    <property type="evidence" value="ECO:0007669"/>
    <property type="project" value="UniProtKB-SubCell"/>
</dbReference>
<feature type="region of interest" description="Disordered" evidence="9">
    <location>
        <begin position="1284"/>
        <end position="1349"/>
    </location>
</feature>
<evidence type="ECO:0000256" key="4">
    <source>
        <dbReference type="ARBA" id="ARBA00022490"/>
    </source>
</evidence>
<dbReference type="Pfam" id="PF09128">
    <property type="entry name" value="RGS-like"/>
    <property type="match status" value="1"/>
</dbReference>
<evidence type="ECO:0000256" key="2">
    <source>
        <dbReference type="ARBA" id="ARBA00004496"/>
    </source>
</evidence>
<keyword evidence="13" id="KW-1185">Reference proteome</keyword>
<dbReference type="GO" id="GO:0005085">
    <property type="term" value="F:guanyl-nucleotide exchange factor activity"/>
    <property type="evidence" value="ECO:0007669"/>
    <property type="project" value="UniProtKB-KW"/>
</dbReference>
<dbReference type="InterPro" id="IPR036034">
    <property type="entry name" value="PDZ_sf"/>
</dbReference>
<dbReference type="InterPro" id="IPR041020">
    <property type="entry name" value="PH_16"/>
</dbReference>
<dbReference type="PROSITE" id="PS50106">
    <property type="entry name" value="PDZ"/>
    <property type="match status" value="1"/>
</dbReference>
<name>A0A3N0YK97_ANAGA</name>
<dbReference type="GO" id="GO:0007186">
    <property type="term" value="P:G protein-coupled receptor signaling pathway"/>
    <property type="evidence" value="ECO:0007669"/>
    <property type="project" value="TreeGrafter"/>
</dbReference>
<gene>
    <name evidence="12" type="ORF">DPX16_9055</name>
</gene>
<proteinExistence type="predicted"/>
<comment type="subcellular location">
    <subcellularLocation>
        <location evidence="2">Cytoplasm</location>
    </subcellularLocation>
    <subcellularLocation>
        <location evidence="1">Membrane</location>
    </subcellularLocation>
</comment>
<dbReference type="Pfam" id="PF17838">
    <property type="entry name" value="PH_16"/>
    <property type="match status" value="1"/>
</dbReference>
<evidence type="ECO:0000313" key="13">
    <source>
        <dbReference type="Proteomes" id="UP000281406"/>
    </source>
</evidence>
<feature type="compositionally biased region" description="Basic and acidic residues" evidence="9">
    <location>
        <begin position="552"/>
        <end position="563"/>
    </location>
</feature>
<evidence type="ECO:0000313" key="12">
    <source>
        <dbReference type="EMBL" id="ROL46320.1"/>
    </source>
</evidence>
<keyword evidence="4" id="KW-0963">Cytoplasm</keyword>
<feature type="region of interest" description="Disordered" evidence="9">
    <location>
        <begin position="1113"/>
        <end position="1178"/>
    </location>
</feature>
<feature type="region of interest" description="Disordered" evidence="9">
    <location>
        <begin position="1210"/>
        <end position="1257"/>
    </location>
</feature>
<dbReference type="Pfam" id="PF00595">
    <property type="entry name" value="PDZ"/>
    <property type="match status" value="1"/>
</dbReference>
<dbReference type="SMART" id="SM00325">
    <property type="entry name" value="RhoGEF"/>
    <property type="match status" value="1"/>
</dbReference>
<evidence type="ECO:0000256" key="9">
    <source>
        <dbReference type="SAM" id="MobiDB-lite"/>
    </source>
</evidence>
<keyword evidence="5" id="KW-0597">Phosphoprotein</keyword>
<dbReference type="FunFam" id="2.30.42.10:FF:000033">
    <property type="entry name" value="Rho guanine nucleotide exchange factor (GEF) 11"/>
    <property type="match status" value="1"/>
</dbReference>
<keyword evidence="8" id="KW-0472">Membrane</keyword>
<dbReference type="CDD" id="cd23069">
    <property type="entry name" value="PDZ_ARHGEF11-12-like"/>
    <property type="match status" value="1"/>
</dbReference>
<dbReference type="InterPro" id="IPR000219">
    <property type="entry name" value="DH_dom"/>
</dbReference>
<dbReference type="PROSITE" id="PS50010">
    <property type="entry name" value="DH_2"/>
    <property type="match status" value="1"/>
</dbReference>
<dbReference type="InterPro" id="IPR044926">
    <property type="entry name" value="RGS_subdomain_2"/>
</dbReference>
<evidence type="ECO:0000256" key="7">
    <source>
        <dbReference type="ARBA" id="ARBA00023054"/>
    </source>
</evidence>
<reference evidence="12 13" key="1">
    <citation type="submission" date="2018-10" db="EMBL/GenBank/DDBJ databases">
        <title>Genome assembly for a Yunnan-Guizhou Plateau 3E fish, Anabarilius grahami (Regan), and its evolutionary and genetic applications.</title>
        <authorList>
            <person name="Jiang W."/>
        </authorList>
    </citation>
    <scope>NUCLEOTIDE SEQUENCE [LARGE SCALE GENOMIC DNA]</scope>
    <source>
        <strain evidence="12">AG-KIZ</strain>
        <tissue evidence="12">Muscle</tissue>
    </source>
</reference>
<feature type="domain" description="DH" evidence="10">
    <location>
        <begin position="767"/>
        <end position="953"/>
    </location>
</feature>
<dbReference type="Pfam" id="PF00621">
    <property type="entry name" value="RhoGEF"/>
    <property type="match status" value="1"/>
</dbReference>
<dbReference type="InterPro" id="IPR036305">
    <property type="entry name" value="RGS_sf"/>
</dbReference>
<dbReference type="SUPFAM" id="SSF48065">
    <property type="entry name" value="DBL homology domain (DH-domain)"/>
    <property type="match status" value="1"/>
</dbReference>
<dbReference type="Proteomes" id="UP000281406">
    <property type="component" value="Unassembled WGS sequence"/>
</dbReference>
<feature type="compositionally biased region" description="Polar residues" evidence="9">
    <location>
        <begin position="1"/>
        <end position="10"/>
    </location>
</feature>
<dbReference type="Gene3D" id="1.20.900.10">
    <property type="entry name" value="Dbl homology (DH) domain"/>
    <property type="match status" value="1"/>
</dbReference>
<dbReference type="SUPFAM" id="SSF50729">
    <property type="entry name" value="PH domain-like"/>
    <property type="match status" value="1"/>
</dbReference>
<feature type="compositionally biased region" description="Basic and acidic residues" evidence="9">
    <location>
        <begin position="664"/>
        <end position="677"/>
    </location>
</feature>
<dbReference type="Gene3D" id="2.30.42.10">
    <property type="match status" value="1"/>
</dbReference>
<feature type="domain" description="PDZ" evidence="11">
    <location>
        <begin position="61"/>
        <end position="125"/>
    </location>
</feature>
<dbReference type="EMBL" id="RJVU01038599">
    <property type="protein sequence ID" value="ROL46320.1"/>
    <property type="molecule type" value="Genomic_DNA"/>
</dbReference>
<keyword evidence="3" id="KW-0343">GTPase activation</keyword>
<dbReference type="InterPro" id="IPR001331">
    <property type="entry name" value="GDS_CDC24_CS"/>
</dbReference>
<feature type="compositionally biased region" description="Polar residues" evidence="9">
    <location>
        <begin position="1113"/>
        <end position="1137"/>
    </location>
</feature>
<feature type="compositionally biased region" description="Polar residues" evidence="9">
    <location>
        <begin position="1327"/>
        <end position="1339"/>
    </location>
</feature>
<feature type="compositionally biased region" description="Low complexity" evidence="9">
    <location>
        <begin position="713"/>
        <end position="723"/>
    </location>
</feature>
<dbReference type="OrthoDB" id="2272012at2759"/>
<dbReference type="SMART" id="SM00233">
    <property type="entry name" value="PH"/>
    <property type="match status" value="1"/>
</dbReference>
<dbReference type="Gene3D" id="1.10.167.10">
    <property type="entry name" value="Regulator of G-protein Signalling 4, domain 2"/>
    <property type="match status" value="1"/>
</dbReference>
<feature type="compositionally biased region" description="Low complexity" evidence="9">
    <location>
        <begin position="1138"/>
        <end position="1148"/>
    </location>
</feature>
<feature type="region of interest" description="Disordered" evidence="9">
    <location>
        <begin position="215"/>
        <end position="238"/>
    </location>
</feature>
<evidence type="ECO:0000256" key="6">
    <source>
        <dbReference type="ARBA" id="ARBA00022658"/>
    </source>
</evidence>
<evidence type="ECO:0000256" key="5">
    <source>
        <dbReference type="ARBA" id="ARBA00022553"/>
    </source>
</evidence>
<dbReference type="InterPro" id="IPR015212">
    <property type="entry name" value="RGS-like_dom"/>
</dbReference>
<dbReference type="InterPro" id="IPR011993">
    <property type="entry name" value="PH-like_dom_sf"/>
</dbReference>
<dbReference type="InterPro" id="IPR001849">
    <property type="entry name" value="PH_domain"/>
</dbReference>
<dbReference type="GO" id="GO:0005096">
    <property type="term" value="F:GTPase activator activity"/>
    <property type="evidence" value="ECO:0007669"/>
    <property type="project" value="UniProtKB-KW"/>
</dbReference>
<dbReference type="SMART" id="SM00228">
    <property type="entry name" value="PDZ"/>
    <property type="match status" value="1"/>
</dbReference>
<sequence length="1477" mass="164140">MSVRHPTSTLDRAAIKKQTHLPRLSSLTLGDSERRSSPGQQREALSDLPSDNTGTGLVQRCVVVQRDNLGFGFTVCGERIKLVQNVRPGGAAVKAGVQEGDRIIKVNGSVVSSMSHQEVVKMIKSGTYVALTLQGPPPSAASVPLQPLPTDLLPNHRTTLGGEAPPPPLTPPTGSSTPTQRITGPKPLQDPEVQKHATEILRKMLEQEEAELQNLLEEQSRNPSPSLEERIESAKRRANQVRVKFQQDVDGTRSEAVANYLTAGEGRLSMDSSEGDVEACESPFSSPSTFLRNPLLRRQGSDTHPSDSGGKMQIIGPEEEEEEDDGYTINEMDGPFQDIELLKSRPAHMTVFMRYVFSQLLDPNPLLFYLCVEAYLGSSPKDARSLAPQICSHFLDHDAPLKIKVREEFLTDIVKEVFVWVHLENRLHAQEDIRGPLSELQQQVLPDIQDQLQDYRNKQTMGLGSLFGESDLQQLDGDPVKERQVVDKQVVALWEILSKHEEDRSSPLASAVLLYLRHSGIKLRDSKVFPGLMSEKEKWLPFFPKAKKLSSAKREKDGEDKKRNPILKYIGKPRSTSQSSKHTHTHTHSCFSCFTFCLSLSVIQSFHVPLSPAEVRPGSVRNIIQQFESNSDSVEDGDVEGQRLSSSSFGEDSMESPTISVRLARSESLKAQGEGRRRGGGTGVESVPRSRSDVDMEDCEEREGPGLRPLHHSASSSASSSSARVVDTPVALLPDAPALEEDVIDSQNWQETVEPHVLMSLTSREIDRQAVIYELYTTEASHLRTLRVLDQVFYQKMQSVLSPEELSCIFLNLRQVYELHANLCESMKKRRETPIVQGIGDIMLARFEGEAGDQFEEQVSHLCSQQSQALELIKNKQRKDPRFAHLIQECEASPHCRRLQLKDLLVSEMQRLTKYPLLLDNIIKYTEMSSPDLQLLQRAQACCRGILQAVNEDVRETEHRHRLSQYQRRLDLTPLERQANPAAAQFKNLDLTTKRMIHEGPLTWKVSKDKAIEIQALLLSDLLVLLQKGPDERLILRCPSRSLGGVGGGATDLKTPFCPVVRLDSSLVRSVATDNKALYVISTSERQIYELVAGTSSEKNTWKDQLEKTIASATQGSGSTKLGSPARSSGVPSSANQLDVSLSESSVSLERDSASDDECALRPTTPTDQSEASCREDGDGYLQTKAGVAEAALQDVETLRQLIFRDLEDGWSQDSDDTPTNETANERSSFTDRPGAELSEPAPSETPSQWREEPVEAPPLEVLQPAVQVVRKGNMFYLVMPKEQSSALTDESSTDELKDSNASENSHQTSNVFSSSFINEEEEQETPCLSPTDQSLTETLSRREGLGQSQMSIQRHVIKNVDEIFNTMEELMRKLQHLRDIEADHYKLLKKLRKPLPAGKISDLVDKSPTAVRIPSLDRGAGDGADNLISKTASNKSLTLSPLFLTRVNPISIAENVCKVCNSHVTCDKVYLYCSYR</sequence>
<dbReference type="PANTHER" id="PTHR45872">
    <property type="entry name" value="RHO GUANINE NUCLEOTIDE EXCHANGE FACTOR 2, ISOFORM D"/>
    <property type="match status" value="1"/>
</dbReference>
<dbReference type="PANTHER" id="PTHR45872:SF1">
    <property type="entry name" value="RHO GUANINE NUCLEOTIDE EXCHANGE FACTOR 11"/>
    <property type="match status" value="1"/>
</dbReference>
<feature type="compositionally biased region" description="Polar residues" evidence="9">
    <location>
        <begin position="1302"/>
        <end position="1318"/>
    </location>
</feature>
<keyword evidence="7" id="KW-0175">Coiled coil</keyword>
<feature type="region of interest" description="Disordered" evidence="9">
    <location>
        <begin position="551"/>
        <end position="583"/>
    </location>
</feature>
<evidence type="ECO:0000256" key="3">
    <source>
        <dbReference type="ARBA" id="ARBA00022468"/>
    </source>
</evidence>
<dbReference type="FunFam" id="1.20.900.10:FF:000006">
    <property type="entry name" value="Rho guanine nucleotide exchange factor (GEF) 11"/>
    <property type="match status" value="1"/>
</dbReference>
<dbReference type="GO" id="GO:0035556">
    <property type="term" value="P:intracellular signal transduction"/>
    <property type="evidence" value="ECO:0007669"/>
    <property type="project" value="InterPro"/>
</dbReference>
<dbReference type="SUPFAM" id="SSF50156">
    <property type="entry name" value="PDZ domain-like"/>
    <property type="match status" value="1"/>
</dbReference>
<dbReference type="SUPFAM" id="SSF48097">
    <property type="entry name" value="Regulator of G-protein signaling, RGS"/>
    <property type="match status" value="1"/>
</dbReference>
<evidence type="ECO:0000256" key="1">
    <source>
        <dbReference type="ARBA" id="ARBA00004370"/>
    </source>
</evidence>
<dbReference type="Gene3D" id="2.30.29.30">
    <property type="entry name" value="Pleckstrin-homology domain (PH domain)/Phosphotyrosine-binding domain (PTB)"/>
    <property type="match status" value="1"/>
</dbReference>
<dbReference type="GO" id="GO:0001664">
    <property type="term" value="F:G protein-coupled receptor binding"/>
    <property type="evidence" value="ECO:0007669"/>
    <property type="project" value="TreeGrafter"/>
</dbReference>
<comment type="caution">
    <text evidence="12">The sequence shown here is derived from an EMBL/GenBank/DDBJ whole genome shotgun (WGS) entry which is preliminary data.</text>
</comment>
<evidence type="ECO:0000259" key="10">
    <source>
        <dbReference type="PROSITE" id="PS50010"/>
    </source>
</evidence>
<dbReference type="GO" id="GO:0016020">
    <property type="term" value="C:membrane"/>
    <property type="evidence" value="ECO:0007669"/>
    <property type="project" value="UniProtKB-SubCell"/>
</dbReference>
<dbReference type="CDD" id="cd00160">
    <property type="entry name" value="RhoGEF"/>
    <property type="match status" value="1"/>
</dbReference>
<evidence type="ECO:0000259" key="11">
    <source>
        <dbReference type="PROSITE" id="PS50106"/>
    </source>
</evidence>
<feature type="compositionally biased region" description="Acidic residues" evidence="9">
    <location>
        <begin position="1210"/>
        <end position="1219"/>
    </location>
</feature>
<accession>A0A3N0YK97</accession>